<name>A0ABU0HKC5_9HYPH</name>
<evidence type="ECO:0000256" key="1">
    <source>
        <dbReference type="SAM" id="Phobius"/>
    </source>
</evidence>
<feature type="transmembrane region" description="Helical" evidence="1">
    <location>
        <begin position="217"/>
        <end position="240"/>
    </location>
</feature>
<reference evidence="2 3" key="1">
    <citation type="submission" date="2023-07" db="EMBL/GenBank/DDBJ databases">
        <title>Genomic Encyclopedia of Type Strains, Phase IV (KMG-IV): sequencing the most valuable type-strain genomes for metagenomic binning, comparative biology and taxonomic classification.</title>
        <authorList>
            <person name="Goeker M."/>
        </authorList>
    </citation>
    <scope>NUCLEOTIDE SEQUENCE [LARGE SCALE GENOMIC DNA]</scope>
    <source>
        <strain evidence="2 3">DSM 19562</strain>
    </source>
</reference>
<feature type="transmembrane region" description="Helical" evidence="1">
    <location>
        <begin position="104"/>
        <end position="126"/>
    </location>
</feature>
<dbReference type="Proteomes" id="UP001236369">
    <property type="component" value="Unassembled WGS sequence"/>
</dbReference>
<organism evidence="2 3">
    <name type="scientific">Methylobacterium persicinum</name>
    <dbReference type="NCBI Taxonomy" id="374426"/>
    <lineage>
        <taxon>Bacteria</taxon>
        <taxon>Pseudomonadati</taxon>
        <taxon>Pseudomonadota</taxon>
        <taxon>Alphaproteobacteria</taxon>
        <taxon>Hyphomicrobiales</taxon>
        <taxon>Methylobacteriaceae</taxon>
        <taxon>Methylobacterium</taxon>
    </lineage>
</organism>
<feature type="transmembrane region" description="Helical" evidence="1">
    <location>
        <begin position="184"/>
        <end position="205"/>
    </location>
</feature>
<feature type="transmembrane region" description="Helical" evidence="1">
    <location>
        <begin position="33"/>
        <end position="53"/>
    </location>
</feature>
<accession>A0ABU0HKC5</accession>
<protein>
    <recommendedName>
        <fullName evidence="4">DUF998 domain-containing protein</fullName>
    </recommendedName>
</protein>
<sequence>MTGDAFLDTVGAGASPGGPRPATAPAAPALTEALAPIAAMLAALLLVAATGLSRRVALPEAVEPYAYGFFLDRYPLFAFALVYGAARIIAVASSGGAATVSRRLIIACAGLVLLAGAGLYPTFGGLMLRGGYATGSMAFLTGQPLWLAYALGAGITAAMFGAIVGGAGIAANRPLRPTLRRARWAGLSFLCLWFGAIVLGLAHAFGVGPWPARAMTLAEATLAAGLLLLAASPHGIVTALRGRRSVA</sequence>
<keyword evidence="1" id="KW-1133">Transmembrane helix</keyword>
<evidence type="ECO:0008006" key="4">
    <source>
        <dbReference type="Google" id="ProtNLM"/>
    </source>
</evidence>
<proteinExistence type="predicted"/>
<comment type="caution">
    <text evidence="2">The sequence shown here is derived from an EMBL/GenBank/DDBJ whole genome shotgun (WGS) entry which is preliminary data.</text>
</comment>
<feature type="transmembrane region" description="Helical" evidence="1">
    <location>
        <begin position="146"/>
        <end position="172"/>
    </location>
</feature>
<keyword evidence="3" id="KW-1185">Reference proteome</keyword>
<keyword evidence="1" id="KW-0472">Membrane</keyword>
<evidence type="ECO:0000313" key="3">
    <source>
        <dbReference type="Proteomes" id="UP001236369"/>
    </source>
</evidence>
<feature type="transmembrane region" description="Helical" evidence="1">
    <location>
        <begin position="73"/>
        <end position="92"/>
    </location>
</feature>
<dbReference type="EMBL" id="JAUSVV010000002">
    <property type="protein sequence ID" value="MDQ0442165.1"/>
    <property type="molecule type" value="Genomic_DNA"/>
</dbReference>
<dbReference type="RefSeq" id="WP_238249573.1">
    <property type="nucleotide sequence ID" value="NZ_BPQX01000033.1"/>
</dbReference>
<evidence type="ECO:0000313" key="2">
    <source>
        <dbReference type="EMBL" id="MDQ0442165.1"/>
    </source>
</evidence>
<gene>
    <name evidence="2" type="ORF">QO016_001648</name>
</gene>
<keyword evidence="1" id="KW-0812">Transmembrane</keyword>